<accession>A0A4Q7XZS0</accession>
<proteinExistence type="predicted"/>
<sequence>MPTEWDSAEKKLAFANHLINFIATDFPRQKFTKGFYNRLSCVFGMIAHYNLEGFYQAFFTCTAAKVRFLSCLLNWPNYGDPAYTYSDVEAAVQEKLRELGFYEMYRSRLGRETEQAERAVLAHLQAKYEGYISDTQPPSKIETPSTRRPVVSVATLEPVQADSQFSLFG</sequence>
<keyword evidence="2" id="KW-1185">Reference proteome</keyword>
<protein>
    <submittedName>
        <fullName evidence="1">Uncharacterized protein</fullName>
    </submittedName>
</protein>
<evidence type="ECO:0000313" key="2">
    <source>
        <dbReference type="Proteomes" id="UP000292958"/>
    </source>
</evidence>
<dbReference type="OrthoDB" id="5541002at2"/>
<evidence type="ECO:0000313" key="1">
    <source>
        <dbReference type="EMBL" id="RZU28935.1"/>
    </source>
</evidence>
<dbReference type="AlphaFoldDB" id="A0A4Q7XZS0"/>
<gene>
    <name evidence="1" type="ORF">BDD14_6520</name>
</gene>
<dbReference type="Proteomes" id="UP000292958">
    <property type="component" value="Unassembled WGS sequence"/>
</dbReference>
<comment type="caution">
    <text evidence="1">The sequence shown here is derived from an EMBL/GenBank/DDBJ whole genome shotgun (WGS) entry which is preliminary data.</text>
</comment>
<dbReference type="RefSeq" id="WP_130425336.1">
    <property type="nucleotide sequence ID" value="NZ_SHKW01000008.1"/>
</dbReference>
<dbReference type="EMBL" id="SHKW01000008">
    <property type="protein sequence ID" value="RZU28935.1"/>
    <property type="molecule type" value="Genomic_DNA"/>
</dbReference>
<reference evidence="1 2" key="1">
    <citation type="submission" date="2019-02" db="EMBL/GenBank/DDBJ databases">
        <title>Genomic Encyclopedia of Archaeal and Bacterial Type Strains, Phase II (KMG-II): from individual species to whole genera.</title>
        <authorList>
            <person name="Goeker M."/>
        </authorList>
    </citation>
    <scope>NUCLEOTIDE SEQUENCE [LARGE SCALE GENOMIC DNA]</scope>
    <source>
        <strain evidence="1 2">DSM 18101</strain>
    </source>
</reference>
<organism evidence="1 2">
    <name type="scientific">Edaphobacter modestus</name>
    <dbReference type="NCBI Taxonomy" id="388466"/>
    <lineage>
        <taxon>Bacteria</taxon>
        <taxon>Pseudomonadati</taxon>
        <taxon>Acidobacteriota</taxon>
        <taxon>Terriglobia</taxon>
        <taxon>Terriglobales</taxon>
        <taxon>Acidobacteriaceae</taxon>
        <taxon>Edaphobacter</taxon>
    </lineage>
</organism>
<name>A0A4Q7XZS0_9BACT</name>